<evidence type="ECO:0000313" key="2">
    <source>
        <dbReference type="Proteomes" id="UP000596742"/>
    </source>
</evidence>
<dbReference type="EMBL" id="UYJE01008283">
    <property type="protein sequence ID" value="VDI62687.1"/>
    <property type="molecule type" value="Genomic_DNA"/>
</dbReference>
<reference evidence="1" key="1">
    <citation type="submission" date="2018-11" db="EMBL/GenBank/DDBJ databases">
        <authorList>
            <person name="Alioto T."/>
            <person name="Alioto T."/>
        </authorList>
    </citation>
    <scope>NUCLEOTIDE SEQUENCE</scope>
</reference>
<accession>A0A8B6GDZ3</accession>
<dbReference type="OrthoDB" id="10407564at2759"/>
<organism evidence="1 2">
    <name type="scientific">Mytilus galloprovincialis</name>
    <name type="common">Mediterranean mussel</name>
    <dbReference type="NCBI Taxonomy" id="29158"/>
    <lineage>
        <taxon>Eukaryota</taxon>
        <taxon>Metazoa</taxon>
        <taxon>Spiralia</taxon>
        <taxon>Lophotrochozoa</taxon>
        <taxon>Mollusca</taxon>
        <taxon>Bivalvia</taxon>
        <taxon>Autobranchia</taxon>
        <taxon>Pteriomorphia</taxon>
        <taxon>Mytilida</taxon>
        <taxon>Mytiloidea</taxon>
        <taxon>Mytilidae</taxon>
        <taxon>Mytilinae</taxon>
        <taxon>Mytilus</taxon>
    </lineage>
</organism>
<keyword evidence="2" id="KW-1185">Reference proteome</keyword>
<dbReference type="Proteomes" id="UP000596742">
    <property type="component" value="Unassembled WGS sequence"/>
</dbReference>
<dbReference type="AlphaFoldDB" id="A0A8B6GDZ3"/>
<gene>
    <name evidence="1" type="ORF">MGAL_10B018220</name>
</gene>
<sequence>MIELAKGYELTMKTVKLFNSEIDQKLVQNGKVLSEIGIFKSSEDSKYELEKQKILSREKVLMDEVKKHTNKLMKELDQRKKILVKSVNDATNRSEKINKDLTPERKI</sequence>
<evidence type="ECO:0000313" key="1">
    <source>
        <dbReference type="EMBL" id="VDI62687.1"/>
    </source>
</evidence>
<comment type="caution">
    <text evidence="1">The sequence shown here is derived from an EMBL/GenBank/DDBJ whole genome shotgun (WGS) entry which is preliminary data.</text>
</comment>
<protein>
    <submittedName>
        <fullName evidence="1">Uncharacterized protein</fullName>
    </submittedName>
</protein>
<proteinExistence type="predicted"/>
<name>A0A8B6GDZ3_MYTGA</name>